<keyword evidence="2" id="KW-0949">S-adenosyl-L-methionine</keyword>
<dbReference type="PANTHER" id="PTHR43675:SF8">
    <property type="entry name" value="ARSENITE METHYLTRANSFERASE"/>
    <property type="match status" value="1"/>
</dbReference>
<dbReference type="RefSeq" id="WP_104370915.1">
    <property type="nucleotide sequence ID" value="NZ_BFAV01000028.1"/>
</dbReference>
<gene>
    <name evidence="10" type="ORF">DCCM_0567</name>
</gene>
<dbReference type="InterPro" id="IPR025714">
    <property type="entry name" value="Methyltranfer_dom"/>
</dbReference>
<evidence type="ECO:0000256" key="3">
    <source>
        <dbReference type="ARBA" id="ARBA00034487"/>
    </source>
</evidence>
<evidence type="ECO:0000256" key="2">
    <source>
        <dbReference type="ARBA" id="ARBA00022691"/>
    </source>
</evidence>
<name>A0A2L2X9T7_9FIRM</name>
<keyword evidence="1 10" id="KW-0808">Transferase</keyword>
<dbReference type="EMBL" id="BFAV01000028">
    <property type="protein sequence ID" value="GBF32373.1"/>
    <property type="molecule type" value="Genomic_DNA"/>
</dbReference>
<organism evidence="10 11">
    <name type="scientific">Desulfocucumis palustris</name>
    <dbReference type="NCBI Taxonomy" id="1898651"/>
    <lineage>
        <taxon>Bacteria</taxon>
        <taxon>Bacillati</taxon>
        <taxon>Bacillota</taxon>
        <taxon>Clostridia</taxon>
        <taxon>Eubacteriales</taxon>
        <taxon>Desulfocucumaceae</taxon>
        <taxon>Desulfocucumis</taxon>
    </lineage>
</organism>
<dbReference type="OrthoDB" id="9784101at2"/>
<comment type="similarity">
    <text evidence="3">Belongs to the methyltransferase superfamily. Arsenite methyltransferase family.</text>
</comment>
<dbReference type="EC" id="2.1.1.137" evidence="4"/>
<comment type="caution">
    <text evidence="10">The sequence shown here is derived from an EMBL/GenBank/DDBJ whole genome shotgun (WGS) entry which is preliminary data.</text>
</comment>
<dbReference type="Proteomes" id="UP000239549">
    <property type="component" value="Unassembled WGS sequence"/>
</dbReference>
<dbReference type="CDD" id="cd02440">
    <property type="entry name" value="AdoMet_MTases"/>
    <property type="match status" value="1"/>
</dbReference>
<evidence type="ECO:0000256" key="5">
    <source>
        <dbReference type="ARBA" id="ARBA00034545"/>
    </source>
</evidence>
<comment type="catalytic activity">
    <reaction evidence="6">
        <text>arsenic triglutathione + [thioredoxin]-dithiol + S-adenosyl-L-methionine + 2 H2O = methylarsonous acid + [thioredoxin]-disulfide + 3 glutathione + S-adenosyl-L-homocysteine + H(+)</text>
        <dbReference type="Rhea" id="RHEA:69460"/>
        <dbReference type="Rhea" id="RHEA-COMP:10698"/>
        <dbReference type="Rhea" id="RHEA-COMP:10700"/>
        <dbReference type="ChEBI" id="CHEBI:15377"/>
        <dbReference type="ChEBI" id="CHEBI:15378"/>
        <dbReference type="ChEBI" id="CHEBI:17826"/>
        <dbReference type="ChEBI" id="CHEBI:29950"/>
        <dbReference type="ChEBI" id="CHEBI:50058"/>
        <dbReference type="ChEBI" id="CHEBI:57856"/>
        <dbReference type="ChEBI" id="CHEBI:57925"/>
        <dbReference type="ChEBI" id="CHEBI:59789"/>
        <dbReference type="ChEBI" id="CHEBI:183640"/>
        <dbReference type="EC" id="2.1.1.137"/>
    </reaction>
</comment>
<dbReference type="SUPFAM" id="SSF53335">
    <property type="entry name" value="S-adenosyl-L-methionine-dependent methyltransferases"/>
    <property type="match status" value="1"/>
</dbReference>
<dbReference type="PANTHER" id="PTHR43675">
    <property type="entry name" value="ARSENITE METHYLTRANSFERASE"/>
    <property type="match status" value="1"/>
</dbReference>
<evidence type="ECO:0000256" key="8">
    <source>
        <dbReference type="ARBA" id="ARBA00048428"/>
    </source>
</evidence>
<dbReference type="GO" id="GO:0032259">
    <property type="term" value="P:methylation"/>
    <property type="evidence" value="ECO:0007669"/>
    <property type="project" value="UniProtKB-KW"/>
</dbReference>
<dbReference type="Pfam" id="PF13847">
    <property type="entry name" value="Methyltransf_31"/>
    <property type="match status" value="1"/>
</dbReference>
<evidence type="ECO:0000256" key="1">
    <source>
        <dbReference type="ARBA" id="ARBA00022679"/>
    </source>
</evidence>
<proteinExistence type="inferred from homology"/>
<evidence type="ECO:0000256" key="4">
    <source>
        <dbReference type="ARBA" id="ARBA00034521"/>
    </source>
</evidence>
<evidence type="ECO:0000259" key="9">
    <source>
        <dbReference type="Pfam" id="PF13847"/>
    </source>
</evidence>
<dbReference type="Gene3D" id="3.40.50.150">
    <property type="entry name" value="Vaccinia Virus protein VP39"/>
    <property type="match status" value="1"/>
</dbReference>
<comment type="catalytic activity">
    <reaction evidence="7">
        <text>arsenic triglutathione + 2 [thioredoxin]-dithiol + 2 S-adenosyl-L-methionine + H2O = dimethylarsinous acid + 2 [thioredoxin]-disulfide + 3 glutathione + 2 S-adenosyl-L-homocysteine + 2 H(+)</text>
        <dbReference type="Rhea" id="RHEA:69464"/>
        <dbReference type="Rhea" id="RHEA-COMP:10698"/>
        <dbReference type="Rhea" id="RHEA-COMP:10700"/>
        <dbReference type="ChEBI" id="CHEBI:15377"/>
        <dbReference type="ChEBI" id="CHEBI:15378"/>
        <dbReference type="ChEBI" id="CHEBI:23808"/>
        <dbReference type="ChEBI" id="CHEBI:29950"/>
        <dbReference type="ChEBI" id="CHEBI:50058"/>
        <dbReference type="ChEBI" id="CHEBI:57856"/>
        <dbReference type="ChEBI" id="CHEBI:57925"/>
        <dbReference type="ChEBI" id="CHEBI:59789"/>
        <dbReference type="ChEBI" id="CHEBI:183640"/>
        <dbReference type="EC" id="2.1.1.137"/>
    </reaction>
</comment>
<comment type="catalytic activity">
    <reaction evidence="8">
        <text>arsenic triglutathione + 3 [thioredoxin]-dithiol + 3 S-adenosyl-L-methionine = trimethylarsine + 3 [thioredoxin]-disulfide + 3 glutathione + 3 S-adenosyl-L-homocysteine + 3 H(+)</text>
        <dbReference type="Rhea" id="RHEA:69432"/>
        <dbReference type="Rhea" id="RHEA-COMP:10698"/>
        <dbReference type="Rhea" id="RHEA-COMP:10700"/>
        <dbReference type="ChEBI" id="CHEBI:15378"/>
        <dbReference type="ChEBI" id="CHEBI:27130"/>
        <dbReference type="ChEBI" id="CHEBI:29950"/>
        <dbReference type="ChEBI" id="CHEBI:50058"/>
        <dbReference type="ChEBI" id="CHEBI:57856"/>
        <dbReference type="ChEBI" id="CHEBI:57925"/>
        <dbReference type="ChEBI" id="CHEBI:59789"/>
        <dbReference type="ChEBI" id="CHEBI:183640"/>
        <dbReference type="EC" id="2.1.1.137"/>
    </reaction>
</comment>
<dbReference type="InterPro" id="IPR029063">
    <property type="entry name" value="SAM-dependent_MTases_sf"/>
</dbReference>
<reference evidence="11" key="1">
    <citation type="submission" date="2018-02" db="EMBL/GenBank/DDBJ databases">
        <title>Genome sequence of Desulfocucumis palustris strain NAW-5.</title>
        <authorList>
            <person name="Watanabe M."/>
            <person name="Kojima H."/>
            <person name="Fukui M."/>
        </authorList>
    </citation>
    <scope>NUCLEOTIDE SEQUENCE [LARGE SCALE GENOMIC DNA]</scope>
    <source>
        <strain evidence="11">NAW-5</strain>
    </source>
</reference>
<evidence type="ECO:0000313" key="11">
    <source>
        <dbReference type="Proteomes" id="UP000239549"/>
    </source>
</evidence>
<evidence type="ECO:0000313" key="10">
    <source>
        <dbReference type="EMBL" id="GBF32373.1"/>
    </source>
</evidence>
<dbReference type="InterPro" id="IPR026669">
    <property type="entry name" value="Arsenite_MeTrfase-like"/>
</dbReference>
<feature type="domain" description="Methyltransferase" evidence="9">
    <location>
        <begin position="38"/>
        <end position="155"/>
    </location>
</feature>
<evidence type="ECO:0000256" key="6">
    <source>
        <dbReference type="ARBA" id="ARBA00047941"/>
    </source>
</evidence>
<keyword evidence="10" id="KW-0489">Methyltransferase</keyword>
<sequence>MSTNKERRICPVEMAGGLDNRIRRWFQNPRKILKPYVKDGMTALDLGCGPGFFSIDMAKMVGDSGRVIAADLQPGMLQKVRNKIKGTVFEKRITLHKCEENKIGVTEKADFVLAFYMVHEVPNQVKFFEEIKSVLNPDGNVFIIEPKFHVSKKAFENMVSSLKKAGFEIIGEPRILMSRAIILKNVDKGA</sequence>
<evidence type="ECO:0000256" key="7">
    <source>
        <dbReference type="ARBA" id="ARBA00047943"/>
    </source>
</evidence>
<dbReference type="GO" id="GO:0030791">
    <property type="term" value="F:arsenite methyltransferase activity"/>
    <property type="evidence" value="ECO:0007669"/>
    <property type="project" value="UniProtKB-EC"/>
</dbReference>
<protein>
    <recommendedName>
        <fullName evidence="5">Arsenite methyltransferase</fullName>
        <ecNumber evidence="4">2.1.1.137</ecNumber>
    </recommendedName>
</protein>
<keyword evidence="11" id="KW-1185">Reference proteome</keyword>
<accession>A0A2L2X9T7</accession>
<dbReference type="AlphaFoldDB" id="A0A2L2X9T7"/>